<feature type="compositionally biased region" description="Low complexity" evidence="1">
    <location>
        <begin position="23"/>
        <end position="38"/>
    </location>
</feature>
<dbReference type="PANTHER" id="PTHR46599">
    <property type="entry name" value="PIGGYBAC TRANSPOSABLE ELEMENT-DERIVED PROTEIN 4"/>
    <property type="match status" value="1"/>
</dbReference>
<feature type="domain" description="PiggyBac transposable element-derived protein" evidence="2">
    <location>
        <begin position="145"/>
        <end position="209"/>
    </location>
</feature>
<accession>A0A2G9SGD4</accession>
<proteinExistence type="predicted"/>
<keyword evidence="4" id="KW-1185">Reference proteome</keyword>
<dbReference type="EMBL" id="KV924107">
    <property type="protein sequence ID" value="PIO39134.1"/>
    <property type="molecule type" value="Genomic_DNA"/>
</dbReference>
<feature type="non-terminal residue" evidence="3">
    <location>
        <position position="231"/>
    </location>
</feature>
<evidence type="ECO:0000313" key="4">
    <source>
        <dbReference type="Proteomes" id="UP000228934"/>
    </source>
</evidence>
<dbReference type="Proteomes" id="UP000228934">
    <property type="component" value="Unassembled WGS sequence"/>
</dbReference>
<evidence type="ECO:0000313" key="3">
    <source>
        <dbReference type="EMBL" id="PIO39134.1"/>
    </source>
</evidence>
<feature type="compositionally biased region" description="Polar residues" evidence="1">
    <location>
        <begin position="65"/>
        <end position="86"/>
    </location>
</feature>
<evidence type="ECO:0000259" key="2">
    <source>
        <dbReference type="Pfam" id="PF13843"/>
    </source>
</evidence>
<dbReference type="OrthoDB" id="118105at2759"/>
<sequence length="231" mass="25333">MSRKVYTPEEAYQILSLTDESNGELSPLSSDSGSGSEYEPPKGSTPGSESEEEAVRPKRRRSEHQAATSSASSGRPQEEGPSTSAARPQEERPSTSACQRSRAQTHLPDSLANPLWLPSTTGSATIPPFTAQPGVQVNTAGFSQMDFLNLFFPNEFIQGIVDQTNLFAQQFITTNPSSSYARPFEWRPLTVVELKLFLGLTLNMGLTKKMKFISIGRPNPSTICQFFHQPC</sequence>
<feature type="region of interest" description="Disordered" evidence="1">
    <location>
        <begin position="15"/>
        <end position="119"/>
    </location>
</feature>
<reference evidence="4" key="1">
    <citation type="journal article" date="2017" name="Nat. Commun.">
        <title>The North American bullfrog draft genome provides insight into hormonal regulation of long noncoding RNA.</title>
        <authorList>
            <person name="Hammond S.A."/>
            <person name="Warren R.L."/>
            <person name="Vandervalk B.P."/>
            <person name="Kucuk E."/>
            <person name="Khan H."/>
            <person name="Gibb E.A."/>
            <person name="Pandoh P."/>
            <person name="Kirk H."/>
            <person name="Zhao Y."/>
            <person name="Jones M."/>
            <person name="Mungall A.J."/>
            <person name="Coope R."/>
            <person name="Pleasance S."/>
            <person name="Moore R.A."/>
            <person name="Holt R.A."/>
            <person name="Round J.M."/>
            <person name="Ohora S."/>
            <person name="Walle B.V."/>
            <person name="Veldhoen N."/>
            <person name="Helbing C.C."/>
            <person name="Birol I."/>
        </authorList>
    </citation>
    <scope>NUCLEOTIDE SEQUENCE [LARGE SCALE GENOMIC DNA]</scope>
</reference>
<evidence type="ECO:0000256" key="1">
    <source>
        <dbReference type="SAM" id="MobiDB-lite"/>
    </source>
</evidence>
<feature type="compositionally biased region" description="Polar residues" evidence="1">
    <location>
        <begin position="94"/>
        <end position="104"/>
    </location>
</feature>
<dbReference type="InterPro" id="IPR029526">
    <property type="entry name" value="PGBD"/>
</dbReference>
<dbReference type="AlphaFoldDB" id="A0A2G9SGD4"/>
<protein>
    <recommendedName>
        <fullName evidence="2">PiggyBac transposable element-derived protein domain-containing protein</fullName>
    </recommendedName>
</protein>
<organism evidence="3 4">
    <name type="scientific">Aquarana catesbeiana</name>
    <name type="common">American bullfrog</name>
    <name type="synonym">Rana catesbeiana</name>
    <dbReference type="NCBI Taxonomy" id="8400"/>
    <lineage>
        <taxon>Eukaryota</taxon>
        <taxon>Metazoa</taxon>
        <taxon>Chordata</taxon>
        <taxon>Craniata</taxon>
        <taxon>Vertebrata</taxon>
        <taxon>Euteleostomi</taxon>
        <taxon>Amphibia</taxon>
        <taxon>Batrachia</taxon>
        <taxon>Anura</taxon>
        <taxon>Neobatrachia</taxon>
        <taxon>Ranoidea</taxon>
        <taxon>Ranidae</taxon>
        <taxon>Aquarana</taxon>
    </lineage>
</organism>
<name>A0A2G9SGD4_AQUCT</name>
<dbReference type="PANTHER" id="PTHR46599:SF3">
    <property type="entry name" value="PIGGYBAC TRANSPOSABLE ELEMENT-DERIVED PROTEIN 4"/>
    <property type="match status" value="1"/>
</dbReference>
<dbReference type="Pfam" id="PF13843">
    <property type="entry name" value="DDE_Tnp_1_7"/>
    <property type="match status" value="1"/>
</dbReference>
<gene>
    <name evidence="3" type="ORF">AB205_0088760</name>
</gene>